<keyword evidence="3" id="KW-1185">Reference proteome</keyword>
<dbReference type="EMBL" id="JAQQAF010000009">
    <property type="protein sequence ID" value="KAJ8458122.1"/>
    <property type="molecule type" value="Genomic_DNA"/>
</dbReference>
<evidence type="ECO:0000313" key="2">
    <source>
        <dbReference type="EMBL" id="KAJ8458122.1"/>
    </source>
</evidence>
<accession>A0AAV8PRQ1</accession>
<sequence length="160" mass="18309">MSTHFFTTAVAMRKPEQQQQRRQVDEHELELLKAVAQAWHSQSGNPNQTDEFHARRASSSHRQPTRFKLEAVAMAARAAESQWDFAHSLWDSYEIVTLSKKLEANVALDDVHPGRSPPESGRPDKRTRESKNSLRNLIHRSSSSSKRPDLDVQKVTRGER</sequence>
<name>A0AAV8PRQ1_ENSVE</name>
<evidence type="ECO:0000313" key="3">
    <source>
        <dbReference type="Proteomes" id="UP001222027"/>
    </source>
</evidence>
<dbReference type="AlphaFoldDB" id="A0AAV8PRQ1"/>
<reference evidence="2 3" key="1">
    <citation type="submission" date="2022-12" db="EMBL/GenBank/DDBJ databases">
        <title>Chromosome-scale assembly of the Ensete ventricosum genome.</title>
        <authorList>
            <person name="Dussert Y."/>
            <person name="Stocks J."/>
            <person name="Wendawek A."/>
            <person name="Woldeyes F."/>
            <person name="Nichols R.A."/>
            <person name="Borrell J.S."/>
        </authorList>
    </citation>
    <scope>NUCLEOTIDE SEQUENCE [LARGE SCALE GENOMIC DNA]</scope>
    <source>
        <strain evidence="3">cv. Maze</strain>
        <tissue evidence="2">Seeds</tissue>
    </source>
</reference>
<feature type="compositionally biased region" description="Basic and acidic residues" evidence="1">
    <location>
        <begin position="121"/>
        <end position="132"/>
    </location>
</feature>
<feature type="compositionally biased region" description="Basic and acidic residues" evidence="1">
    <location>
        <begin position="146"/>
        <end position="160"/>
    </location>
</feature>
<feature type="compositionally biased region" description="Polar residues" evidence="1">
    <location>
        <begin position="133"/>
        <end position="145"/>
    </location>
</feature>
<dbReference type="Proteomes" id="UP001222027">
    <property type="component" value="Unassembled WGS sequence"/>
</dbReference>
<protein>
    <submittedName>
        <fullName evidence="2">Uncharacterized protein</fullName>
    </submittedName>
</protein>
<feature type="compositionally biased region" description="Basic residues" evidence="1">
    <location>
        <begin position="55"/>
        <end position="64"/>
    </location>
</feature>
<feature type="region of interest" description="Disordered" evidence="1">
    <location>
        <begin position="109"/>
        <end position="160"/>
    </location>
</feature>
<dbReference type="PANTHER" id="PTHR34665:SF1">
    <property type="entry name" value="OS02G0595200 PROTEIN"/>
    <property type="match status" value="1"/>
</dbReference>
<gene>
    <name evidence="2" type="ORF">OPV22_031048</name>
</gene>
<feature type="region of interest" description="Disordered" evidence="1">
    <location>
        <begin position="38"/>
        <end position="64"/>
    </location>
</feature>
<comment type="caution">
    <text evidence="2">The sequence shown here is derived from an EMBL/GenBank/DDBJ whole genome shotgun (WGS) entry which is preliminary data.</text>
</comment>
<dbReference type="PANTHER" id="PTHR34665">
    <property type="entry name" value="DUF3741 DOMAIN-CONTAINING PROTEIN"/>
    <property type="match status" value="1"/>
</dbReference>
<evidence type="ECO:0000256" key="1">
    <source>
        <dbReference type="SAM" id="MobiDB-lite"/>
    </source>
</evidence>
<feature type="compositionally biased region" description="Polar residues" evidence="1">
    <location>
        <begin position="39"/>
        <end position="49"/>
    </location>
</feature>
<proteinExistence type="predicted"/>
<organism evidence="2 3">
    <name type="scientific">Ensete ventricosum</name>
    <name type="common">Abyssinian banana</name>
    <name type="synonym">Musa ensete</name>
    <dbReference type="NCBI Taxonomy" id="4639"/>
    <lineage>
        <taxon>Eukaryota</taxon>
        <taxon>Viridiplantae</taxon>
        <taxon>Streptophyta</taxon>
        <taxon>Embryophyta</taxon>
        <taxon>Tracheophyta</taxon>
        <taxon>Spermatophyta</taxon>
        <taxon>Magnoliopsida</taxon>
        <taxon>Liliopsida</taxon>
        <taxon>Zingiberales</taxon>
        <taxon>Musaceae</taxon>
        <taxon>Ensete</taxon>
    </lineage>
</organism>